<feature type="domain" description="G5" evidence="5">
    <location>
        <begin position="100"/>
        <end position="180"/>
    </location>
</feature>
<dbReference type="Pfam" id="PF13649">
    <property type="entry name" value="Methyltransf_25"/>
    <property type="match status" value="1"/>
</dbReference>
<keyword evidence="3" id="KW-0732">Signal</keyword>
<evidence type="ECO:0000313" key="6">
    <source>
        <dbReference type="EMBL" id="GIJ63934.1"/>
    </source>
</evidence>
<dbReference type="InterPro" id="IPR029063">
    <property type="entry name" value="SAM-dependent_MTases_sf"/>
</dbReference>
<evidence type="ECO:0000256" key="1">
    <source>
        <dbReference type="ARBA" id="ARBA00022603"/>
    </source>
</evidence>
<dbReference type="Gene3D" id="3.40.50.150">
    <property type="entry name" value="Vaccinia Virus protein VP39"/>
    <property type="match status" value="1"/>
</dbReference>
<comment type="caution">
    <text evidence="6">The sequence shown here is derived from an EMBL/GenBank/DDBJ whole genome shotgun (WGS) entry which is preliminary data.</text>
</comment>
<dbReference type="GO" id="GO:0032259">
    <property type="term" value="P:methylation"/>
    <property type="evidence" value="ECO:0007669"/>
    <property type="project" value="UniProtKB-KW"/>
</dbReference>
<dbReference type="EMBL" id="BOPG01000104">
    <property type="protein sequence ID" value="GIJ63934.1"/>
    <property type="molecule type" value="Genomic_DNA"/>
</dbReference>
<feature type="region of interest" description="Disordered" evidence="4">
    <location>
        <begin position="210"/>
        <end position="232"/>
    </location>
</feature>
<dbReference type="SMART" id="SM01208">
    <property type="entry name" value="G5"/>
    <property type="match status" value="1"/>
</dbReference>
<dbReference type="AlphaFoldDB" id="A0A8J3ZGV8"/>
<dbReference type="Pfam" id="PF07501">
    <property type="entry name" value="G5"/>
    <property type="match status" value="1"/>
</dbReference>
<feature type="region of interest" description="Disordered" evidence="4">
    <location>
        <begin position="76"/>
        <end position="105"/>
    </location>
</feature>
<dbReference type="SUPFAM" id="SSF53335">
    <property type="entry name" value="S-adenosyl-L-methionine-dependent methyltransferases"/>
    <property type="match status" value="1"/>
</dbReference>
<sequence>MYRLAVTDGGGGDDHEFRARLGVGDFDTMTSRDASGEDRSQLVDSNWKVCRQDPPAGPSERDVSVVLYVVKNKETCPATASASPTATPPPSASPPSASATPVVETRQVTETVAVPFDERTVDDPSLPAGTRVVRTAGVAGEKTITYEVTLVDGVESARKPIGEAVTRQPVTQVVAVGTKRQPSCDPNYSGACVPIASDVDCAGGSGNGPAYVQGPRAGHRHRHLRPRPRRQRSRLRVAARHPYSRAVDVEQVRDAYASVAGLYIELFGTSGAVHGDDLALIERHLSKRPGTVLDLGCGPGHLTDHLRSLGVDAIGIDLVPEFIAHAKATHPDGDYRLGSMTDLGVPDRSVAGILAYYSLIHLPPPDLDAVLAEFRRVLEPGGTVVVGFVDGDEVAAFDHKVITAYRWSVGEFSERLARAGFTAVEHLRRPGDDTQRPQATMAAVASVAG</sequence>
<name>A0A8J3ZGV8_9ACTN</name>
<dbReference type="GO" id="GO:0008168">
    <property type="term" value="F:methyltransferase activity"/>
    <property type="evidence" value="ECO:0007669"/>
    <property type="project" value="UniProtKB-KW"/>
</dbReference>
<keyword evidence="1" id="KW-0489">Methyltransferase</keyword>
<protein>
    <recommendedName>
        <fullName evidence="5">G5 domain-containing protein</fullName>
    </recommendedName>
</protein>
<dbReference type="CDD" id="cd02440">
    <property type="entry name" value="AdoMet_MTases"/>
    <property type="match status" value="1"/>
</dbReference>
<dbReference type="PANTHER" id="PTHR43861:SF1">
    <property type="entry name" value="TRANS-ACONITATE 2-METHYLTRANSFERASE"/>
    <property type="match status" value="1"/>
</dbReference>
<dbReference type="Proteomes" id="UP000612585">
    <property type="component" value="Unassembled WGS sequence"/>
</dbReference>
<evidence type="ECO:0000313" key="7">
    <source>
        <dbReference type="Proteomes" id="UP000612585"/>
    </source>
</evidence>
<accession>A0A8J3ZGV8</accession>
<keyword evidence="7" id="KW-1185">Reference proteome</keyword>
<keyword evidence="2" id="KW-0808">Transferase</keyword>
<proteinExistence type="predicted"/>
<feature type="compositionally biased region" description="Basic residues" evidence="4">
    <location>
        <begin position="217"/>
        <end position="232"/>
    </location>
</feature>
<gene>
    <name evidence="6" type="ORF">Vau01_114500</name>
</gene>
<dbReference type="PROSITE" id="PS51109">
    <property type="entry name" value="G5"/>
    <property type="match status" value="1"/>
</dbReference>
<dbReference type="InterPro" id="IPR011098">
    <property type="entry name" value="G5_dom"/>
</dbReference>
<evidence type="ECO:0000256" key="4">
    <source>
        <dbReference type="SAM" id="MobiDB-lite"/>
    </source>
</evidence>
<dbReference type="InterPro" id="IPR041698">
    <property type="entry name" value="Methyltransf_25"/>
</dbReference>
<dbReference type="Gene3D" id="2.20.230.10">
    <property type="entry name" value="Resuscitation-promoting factor rpfb"/>
    <property type="match status" value="1"/>
</dbReference>
<evidence type="ECO:0000256" key="3">
    <source>
        <dbReference type="ARBA" id="ARBA00022729"/>
    </source>
</evidence>
<evidence type="ECO:0000256" key="2">
    <source>
        <dbReference type="ARBA" id="ARBA00022679"/>
    </source>
</evidence>
<organism evidence="6 7">
    <name type="scientific">Virgisporangium aurantiacum</name>
    <dbReference type="NCBI Taxonomy" id="175570"/>
    <lineage>
        <taxon>Bacteria</taxon>
        <taxon>Bacillati</taxon>
        <taxon>Actinomycetota</taxon>
        <taxon>Actinomycetes</taxon>
        <taxon>Micromonosporales</taxon>
        <taxon>Micromonosporaceae</taxon>
        <taxon>Virgisporangium</taxon>
    </lineage>
</organism>
<reference evidence="6" key="1">
    <citation type="submission" date="2021-01" db="EMBL/GenBank/DDBJ databases">
        <title>Whole genome shotgun sequence of Virgisporangium aurantiacum NBRC 16421.</title>
        <authorList>
            <person name="Komaki H."/>
            <person name="Tamura T."/>
        </authorList>
    </citation>
    <scope>NUCLEOTIDE SEQUENCE</scope>
    <source>
        <strain evidence="6">NBRC 16421</strain>
    </source>
</reference>
<evidence type="ECO:0000259" key="5">
    <source>
        <dbReference type="PROSITE" id="PS51109"/>
    </source>
</evidence>
<dbReference type="PANTHER" id="PTHR43861">
    <property type="entry name" value="TRANS-ACONITATE 2-METHYLTRANSFERASE-RELATED"/>
    <property type="match status" value="1"/>
</dbReference>